<dbReference type="Proteomes" id="UP000034264">
    <property type="component" value="Unassembled WGS sequence"/>
</dbReference>
<keyword evidence="1" id="KW-0812">Transmembrane</keyword>
<gene>
    <name evidence="2" type="ORF">UX05_C0005G0039</name>
</gene>
<name>A0A0G1M4D4_9BACT</name>
<sequence length="153" mass="17256">MDTFSVLAWRKGEIGFVLGVLVLILGVSGLQLRVGQMKTRDAQRKADVELVGRALTVYLEDHQILPAAAEGRIAACGYLRSEGCEWGRDAIADGEGVVYLKKLPIDPFDFARGWKYVYSTNKERTKYKICVNLEYKADKQFKNDIQCNWYAGN</sequence>
<keyword evidence="1" id="KW-0472">Membrane</keyword>
<keyword evidence="1" id="KW-1133">Transmembrane helix</keyword>
<proteinExistence type="predicted"/>
<protein>
    <recommendedName>
        <fullName evidence="4">General secretion pathway protein G</fullName>
    </recommendedName>
</protein>
<dbReference type="AlphaFoldDB" id="A0A0G1M4D4"/>
<organism evidence="2 3">
    <name type="scientific">Candidatus Amesbacteria bacterium GW2011_GWC2_45_19</name>
    <dbReference type="NCBI Taxonomy" id="1618366"/>
    <lineage>
        <taxon>Bacteria</taxon>
        <taxon>Candidatus Amesiibacteriota</taxon>
    </lineage>
</organism>
<comment type="caution">
    <text evidence="2">The sequence shown here is derived from an EMBL/GenBank/DDBJ whole genome shotgun (WGS) entry which is preliminary data.</text>
</comment>
<feature type="transmembrane region" description="Helical" evidence="1">
    <location>
        <begin position="14"/>
        <end position="35"/>
    </location>
</feature>
<accession>A0A0G1M4D4</accession>
<evidence type="ECO:0008006" key="4">
    <source>
        <dbReference type="Google" id="ProtNLM"/>
    </source>
</evidence>
<evidence type="ECO:0000256" key="1">
    <source>
        <dbReference type="SAM" id="Phobius"/>
    </source>
</evidence>
<evidence type="ECO:0000313" key="3">
    <source>
        <dbReference type="Proteomes" id="UP000034264"/>
    </source>
</evidence>
<evidence type="ECO:0000313" key="2">
    <source>
        <dbReference type="EMBL" id="KKU02962.1"/>
    </source>
</evidence>
<dbReference type="EMBL" id="LCKS01000005">
    <property type="protein sequence ID" value="KKU02962.1"/>
    <property type="molecule type" value="Genomic_DNA"/>
</dbReference>
<dbReference type="Gene3D" id="3.30.700.10">
    <property type="entry name" value="Glycoprotein, Type 4 Pilin"/>
    <property type="match status" value="1"/>
</dbReference>
<reference evidence="2 3" key="1">
    <citation type="journal article" date="2015" name="Nature">
        <title>rRNA introns, odd ribosomes, and small enigmatic genomes across a large radiation of phyla.</title>
        <authorList>
            <person name="Brown C.T."/>
            <person name="Hug L.A."/>
            <person name="Thomas B.C."/>
            <person name="Sharon I."/>
            <person name="Castelle C.J."/>
            <person name="Singh A."/>
            <person name="Wilkins M.J."/>
            <person name="Williams K.H."/>
            <person name="Banfield J.F."/>
        </authorList>
    </citation>
    <scope>NUCLEOTIDE SEQUENCE [LARGE SCALE GENOMIC DNA]</scope>
</reference>